<feature type="chain" id="PRO_5027953869" evidence="2">
    <location>
        <begin position="24"/>
        <end position="295"/>
    </location>
</feature>
<dbReference type="PANTHER" id="PTHR24543">
    <property type="entry name" value="MULTICOPPER OXIDASE-RELATED"/>
    <property type="match status" value="1"/>
</dbReference>
<dbReference type="GeneID" id="116306531"/>
<keyword evidence="1" id="KW-1015">Disulfide bond</keyword>
<accession>A0A6P8IZ58</accession>
<keyword evidence="2" id="KW-0732">Signal</keyword>
<dbReference type="OrthoDB" id="5955141at2759"/>
<dbReference type="AlphaFoldDB" id="A0A6P8IZ58"/>
<protein>
    <submittedName>
        <fullName evidence="5">Lactadherin-like</fullName>
    </submittedName>
</protein>
<dbReference type="Pfam" id="PF00754">
    <property type="entry name" value="F5_F8_type_C"/>
    <property type="match status" value="1"/>
</dbReference>
<proteinExistence type="predicted"/>
<gene>
    <name evidence="5" type="primary">LOC116306531</name>
</gene>
<dbReference type="KEGG" id="aten:116306531"/>
<evidence type="ECO:0000256" key="1">
    <source>
        <dbReference type="ARBA" id="ARBA00023157"/>
    </source>
</evidence>
<name>A0A6P8IZ58_ACTTE</name>
<dbReference type="InParanoid" id="A0A6P8IZ58"/>
<dbReference type="RefSeq" id="XP_031572472.1">
    <property type="nucleotide sequence ID" value="XM_031716612.1"/>
</dbReference>
<dbReference type="CDD" id="cd00057">
    <property type="entry name" value="FA58C"/>
    <property type="match status" value="1"/>
</dbReference>
<keyword evidence="4" id="KW-1185">Reference proteome</keyword>
<sequence length="295" mass="33583">MSCLSIQHCGIFILGILIRFSSSIEIRQITFNIPVKNMKLTNHEIAYLRVGSQDVCMEACFLDPNCVSINYYPTLEESYENCELSSSDDYLCPEDFVFSKGTVYFGIQNQCHGAKCYEQNMTCQSGFPPEGYKCVAPLCYEGPLGMEDKRIPDSSISASSEYGKGTYLAKNGRLRSKCNKCVWAAEENKVGEFLQVDLGHKMVLTKVQTQGNVWMKDQKDEWVTEYYIAYSQDRNHWQNYTKDGNLTIFDGNNDGYNVVTNDFNPFIRARHVRIVALDWKGHITLSAELYGCKPP</sequence>
<evidence type="ECO:0000313" key="5">
    <source>
        <dbReference type="RefSeq" id="XP_031572472.1"/>
    </source>
</evidence>
<dbReference type="PROSITE" id="PS50022">
    <property type="entry name" value="FA58C_3"/>
    <property type="match status" value="1"/>
</dbReference>
<dbReference type="SUPFAM" id="SSF57414">
    <property type="entry name" value="Hairpin loop containing domain-like"/>
    <property type="match status" value="1"/>
</dbReference>
<dbReference type="InterPro" id="IPR003609">
    <property type="entry name" value="Pan_app"/>
</dbReference>
<dbReference type="InterPro" id="IPR008979">
    <property type="entry name" value="Galactose-bd-like_sf"/>
</dbReference>
<dbReference type="PANTHER" id="PTHR24543:SF291">
    <property type="entry name" value="SMOKE ALARM, ISOFORM D"/>
    <property type="match status" value="1"/>
</dbReference>
<organism evidence="4 5">
    <name type="scientific">Actinia tenebrosa</name>
    <name type="common">Australian red waratah sea anemone</name>
    <dbReference type="NCBI Taxonomy" id="6105"/>
    <lineage>
        <taxon>Eukaryota</taxon>
        <taxon>Metazoa</taxon>
        <taxon>Cnidaria</taxon>
        <taxon>Anthozoa</taxon>
        <taxon>Hexacorallia</taxon>
        <taxon>Actiniaria</taxon>
        <taxon>Actiniidae</taxon>
        <taxon>Actinia</taxon>
    </lineage>
</organism>
<dbReference type="Gene3D" id="2.60.120.260">
    <property type="entry name" value="Galactose-binding domain-like"/>
    <property type="match status" value="1"/>
</dbReference>
<dbReference type="InterPro" id="IPR000421">
    <property type="entry name" value="FA58C"/>
</dbReference>
<dbReference type="Pfam" id="PF00024">
    <property type="entry name" value="PAN_1"/>
    <property type="match status" value="1"/>
</dbReference>
<dbReference type="SMART" id="SM00231">
    <property type="entry name" value="FA58C"/>
    <property type="match status" value="1"/>
</dbReference>
<dbReference type="Proteomes" id="UP000515163">
    <property type="component" value="Unplaced"/>
</dbReference>
<feature type="signal peptide" evidence="2">
    <location>
        <begin position="1"/>
        <end position="23"/>
    </location>
</feature>
<reference evidence="5" key="1">
    <citation type="submission" date="2025-08" db="UniProtKB">
        <authorList>
            <consortium name="RefSeq"/>
        </authorList>
    </citation>
    <scope>IDENTIFICATION</scope>
    <source>
        <tissue evidence="5">Tentacle</tissue>
    </source>
</reference>
<evidence type="ECO:0000259" key="3">
    <source>
        <dbReference type="PROSITE" id="PS50022"/>
    </source>
</evidence>
<evidence type="ECO:0000256" key="2">
    <source>
        <dbReference type="SAM" id="SignalP"/>
    </source>
</evidence>
<evidence type="ECO:0000313" key="4">
    <source>
        <dbReference type="Proteomes" id="UP000515163"/>
    </source>
</evidence>
<dbReference type="FunFam" id="2.60.120.260:FF:000002">
    <property type="entry name" value="Coagulation factor VIII"/>
    <property type="match status" value="1"/>
</dbReference>
<dbReference type="SUPFAM" id="SSF49785">
    <property type="entry name" value="Galactose-binding domain-like"/>
    <property type="match status" value="1"/>
</dbReference>
<feature type="domain" description="F5/8 type C" evidence="3">
    <location>
        <begin position="139"/>
        <end position="292"/>
    </location>
</feature>